<accession>A0A2P2QEJ4</accession>
<protein>
    <submittedName>
        <fullName evidence="1">Uncharacterized protein</fullName>
    </submittedName>
</protein>
<evidence type="ECO:0000313" key="1">
    <source>
        <dbReference type="EMBL" id="MBX65460.1"/>
    </source>
</evidence>
<sequence length="39" mass="4416">MGPPLSPTHSLQQYNVMHAPIRHPQLCCSLAEYKPTKKL</sequence>
<dbReference type="AlphaFoldDB" id="A0A2P2QEJ4"/>
<proteinExistence type="predicted"/>
<name>A0A2P2QEJ4_RHIMU</name>
<dbReference type="EMBL" id="GGEC01084976">
    <property type="protein sequence ID" value="MBX65460.1"/>
    <property type="molecule type" value="Transcribed_RNA"/>
</dbReference>
<reference evidence="1" key="1">
    <citation type="submission" date="2018-02" db="EMBL/GenBank/DDBJ databases">
        <title>Rhizophora mucronata_Transcriptome.</title>
        <authorList>
            <person name="Meera S.P."/>
            <person name="Sreeshan A."/>
            <person name="Augustine A."/>
        </authorList>
    </citation>
    <scope>NUCLEOTIDE SEQUENCE</scope>
    <source>
        <tissue evidence="1">Leaf</tissue>
    </source>
</reference>
<organism evidence="1">
    <name type="scientific">Rhizophora mucronata</name>
    <name type="common">Asiatic mangrove</name>
    <dbReference type="NCBI Taxonomy" id="61149"/>
    <lineage>
        <taxon>Eukaryota</taxon>
        <taxon>Viridiplantae</taxon>
        <taxon>Streptophyta</taxon>
        <taxon>Embryophyta</taxon>
        <taxon>Tracheophyta</taxon>
        <taxon>Spermatophyta</taxon>
        <taxon>Magnoliopsida</taxon>
        <taxon>eudicotyledons</taxon>
        <taxon>Gunneridae</taxon>
        <taxon>Pentapetalae</taxon>
        <taxon>rosids</taxon>
        <taxon>fabids</taxon>
        <taxon>Malpighiales</taxon>
        <taxon>Rhizophoraceae</taxon>
        <taxon>Rhizophora</taxon>
    </lineage>
</organism>